<dbReference type="Proteomes" id="UP000053342">
    <property type="component" value="Unassembled WGS sequence"/>
</dbReference>
<dbReference type="HOGENOM" id="CLU_2928932_0_0_1"/>
<sequence length="61" mass="6536">MAPDESAAKYIHWGATTQGIMDNASVLQIRAGLGMVETRLEKVASALKVISIRDRHTPTAG</sequence>
<dbReference type="GeneID" id="27362229"/>
<evidence type="ECO:0008006" key="3">
    <source>
        <dbReference type="Google" id="ProtNLM"/>
    </source>
</evidence>
<evidence type="ECO:0000313" key="2">
    <source>
        <dbReference type="Proteomes" id="UP000053342"/>
    </source>
</evidence>
<protein>
    <recommendedName>
        <fullName evidence="3">Fumarate lyase N-terminal domain-containing protein</fullName>
    </recommendedName>
</protein>
<dbReference type="STRING" id="215243.A0A0D2BJD2"/>
<reference evidence="1 2" key="1">
    <citation type="submission" date="2015-01" db="EMBL/GenBank/DDBJ databases">
        <title>The Genome Sequence of Exophiala oligosperma CBS72588.</title>
        <authorList>
            <consortium name="The Broad Institute Genomics Platform"/>
            <person name="Cuomo C."/>
            <person name="de Hoog S."/>
            <person name="Gorbushina A."/>
            <person name="Stielow B."/>
            <person name="Teixiera M."/>
            <person name="Abouelleil A."/>
            <person name="Chapman S.B."/>
            <person name="Priest M."/>
            <person name="Young S.K."/>
            <person name="Wortman J."/>
            <person name="Nusbaum C."/>
            <person name="Birren B."/>
        </authorList>
    </citation>
    <scope>NUCLEOTIDE SEQUENCE [LARGE SCALE GENOMIC DNA]</scope>
    <source>
        <strain evidence="1 2">CBS 72588</strain>
    </source>
</reference>
<dbReference type="SUPFAM" id="SSF48557">
    <property type="entry name" value="L-aspartase-like"/>
    <property type="match status" value="1"/>
</dbReference>
<keyword evidence="2" id="KW-1185">Reference proteome</keyword>
<gene>
    <name evidence="1" type="ORF">PV06_10155</name>
</gene>
<name>A0A0D2BJD2_9EURO</name>
<dbReference type="Gene3D" id="1.10.275.60">
    <property type="match status" value="1"/>
</dbReference>
<accession>A0A0D2BJD2</accession>
<dbReference type="PANTHER" id="PTHR43172:SF2">
    <property type="entry name" value="ADENYLOSUCCINATE LYASE C-TERMINAL DOMAIN-CONTAINING PROTEIN"/>
    <property type="match status" value="1"/>
</dbReference>
<dbReference type="AlphaFoldDB" id="A0A0D2BJD2"/>
<evidence type="ECO:0000313" key="1">
    <source>
        <dbReference type="EMBL" id="KIW37502.1"/>
    </source>
</evidence>
<dbReference type="PANTHER" id="PTHR43172">
    <property type="entry name" value="ADENYLOSUCCINATE LYASE"/>
    <property type="match status" value="1"/>
</dbReference>
<dbReference type="OrthoDB" id="406045at2759"/>
<dbReference type="InterPro" id="IPR008948">
    <property type="entry name" value="L-Aspartase-like"/>
</dbReference>
<dbReference type="Gene3D" id="1.20.200.10">
    <property type="entry name" value="Fumarase/aspartase (Central domain)"/>
    <property type="match status" value="1"/>
</dbReference>
<dbReference type="EMBL" id="KN847343">
    <property type="protein sequence ID" value="KIW37502.1"/>
    <property type="molecule type" value="Genomic_DNA"/>
</dbReference>
<organism evidence="1 2">
    <name type="scientific">Exophiala oligosperma</name>
    <dbReference type="NCBI Taxonomy" id="215243"/>
    <lineage>
        <taxon>Eukaryota</taxon>
        <taxon>Fungi</taxon>
        <taxon>Dikarya</taxon>
        <taxon>Ascomycota</taxon>
        <taxon>Pezizomycotina</taxon>
        <taxon>Eurotiomycetes</taxon>
        <taxon>Chaetothyriomycetidae</taxon>
        <taxon>Chaetothyriales</taxon>
        <taxon>Herpotrichiellaceae</taxon>
        <taxon>Exophiala</taxon>
    </lineage>
</organism>
<feature type="non-terminal residue" evidence="1">
    <location>
        <position position="61"/>
    </location>
</feature>
<dbReference type="GO" id="GO:0003824">
    <property type="term" value="F:catalytic activity"/>
    <property type="evidence" value="ECO:0007669"/>
    <property type="project" value="InterPro"/>
</dbReference>
<proteinExistence type="predicted"/>
<dbReference type="RefSeq" id="XP_016257718.1">
    <property type="nucleotide sequence ID" value="XM_016411677.1"/>
</dbReference>
<dbReference type="VEuPathDB" id="FungiDB:PV06_10155"/>